<dbReference type="EMBL" id="NUSY01000024">
    <property type="protein sequence ID" value="PHE11259.1"/>
    <property type="molecule type" value="Genomic_DNA"/>
</dbReference>
<dbReference type="Proteomes" id="UP000220934">
    <property type="component" value="Unassembled WGS sequence"/>
</dbReference>
<keyword evidence="1" id="KW-1133">Transmembrane helix</keyword>
<evidence type="ECO:0000313" key="5">
    <source>
        <dbReference type="Proteomes" id="UP000220934"/>
    </source>
</evidence>
<dbReference type="EMBL" id="NVOI01000072">
    <property type="protein sequence ID" value="PGG88950.1"/>
    <property type="molecule type" value="Genomic_DNA"/>
</dbReference>
<evidence type="ECO:0000256" key="1">
    <source>
        <dbReference type="SAM" id="Phobius"/>
    </source>
</evidence>
<accession>A0A2B5ALF8</accession>
<dbReference type="Proteomes" id="UP000224044">
    <property type="component" value="Unassembled WGS sequence"/>
</dbReference>
<evidence type="ECO:0000313" key="6">
    <source>
        <dbReference type="Proteomes" id="UP000224044"/>
    </source>
</evidence>
<evidence type="ECO:0000313" key="2">
    <source>
        <dbReference type="EMBL" id="PEN57981.1"/>
    </source>
</evidence>
<proteinExistence type="predicted"/>
<evidence type="ECO:0000313" key="4">
    <source>
        <dbReference type="EMBL" id="PHE11259.1"/>
    </source>
</evidence>
<dbReference type="AlphaFoldDB" id="A0A2B5ALF8"/>
<dbReference type="Proteomes" id="UP000225320">
    <property type="component" value="Unassembled WGS sequence"/>
</dbReference>
<comment type="caution">
    <text evidence="3">The sequence shown here is derived from an EMBL/GenBank/DDBJ whole genome shotgun (WGS) entry which is preliminary data.</text>
</comment>
<evidence type="ECO:0000313" key="7">
    <source>
        <dbReference type="Proteomes" id="UP000225320"/>
    </source>
</evidence>
<protein>
    <submittedName>
        <fullName evidence="3">Uncharacterized protein</fullName>
    </submittedName>
</protein>
<gene>
    <name evidence="2" type="ORF">CN596_02890</name>
    <name evidence="4" type="ORF">COF62_17170</name>
    <name evidence="3" type="ORF">CON73_18400</name>
</gene>
<dbReference type="EMBL" id="NUAJ01000004">
    <property type="protein sequence ID" value="PEN57981.1"/>
    <property type="molecule type" value="Genomic_DNA"/>
</dbReference>
<keyword evidence="1" id="KW-0472">Membrane</keyword>
<name>A0A2B5ALF8_9BACI</name>
<reference evidence="2 5" key="2">
    <citation type="submission" date="2017-09" db="EMBL/GenBank/DDBJ databases">
        <title>Large-scale bioinformatics analysis of Bacillus genomes uncovers conserved roles of natural products in bacterial physiology.</title>
        <authorList>
            <consortium name="Agbiome Team Llc"/>
            <person name="Bleich R.M."/>
            <person name="Kirk G.J."/>
            <person name="Santa Maria K.C."/>
            <person name="Allen S.E."/>
            <person name="Farag S."/>
            <person name="Shank E.A."/>
            <person name="Bowers A."/>
        </authorList>
    </citation>
    <scope>NUCLEOTIDE SEQUENCE [LARGE SCALE GENOMIC DNA]</scope>
    <source>
        <strain evidence="2 5">AFS027958</strain>
    </source>
</reference>
<organism evidence="3 7">
    <name type="scientific">Bacillus toyonensis</name>
    <dbReference type="NCBI Taxonomy" id="155322"/>
    <lineage>
        <taxon>Bacteria</taxon>
        <taxon>Bacillati</taxon>
        <taxon>Bacillota</taxon>
        <taxon>Bacilli</taxon>
        <taxon>Bacillales</taxon>
        <taxon>Bacillaceae</taxon>
        <taxon>Bacillus</taxon>
        <taxon>Bacillus cereus group</taxon>
    </lineage>
</organism>
<reference evidence="6 7" key="1">
    <citation type="submission" date="2017-09" db="EMBL/GenBank/DDBJ databases">
        <title>Large-scale bioinformatics analysis of Bacillus genomes uncovers conserved roles of natural products in bacterial physiology.</title>
        <authorList>
            <consortium name="Agbiome Team Llc"/>
            <person name="Bleich R.M."/>
            <person name="Grubbs K.J."/>
            <person name="Santa Maria K.C."/>
            <person name="Allen S.E."/>
            <person name="Farag S."/>
            <person name="Shank E.A."/>
            <person name="Bowers A."/>
        </authorList>
    </citation>
    <scope>NUCLEOTIDE SEQUENCE [LARGE SCALE GENOMIC DNA]</scope>
    <source>
        <strain evidence="4 6">AFS042148</strain>
        <strain evidence="3 7">AFS094862</strain>
    </source>
</reference>
<keyword evidence="1" id="KW-0812">Transmembrane</keyword>
<sequence length="65" mass="7618">MGTLKSLKRDAYLFIAMLIYFYGIFISILIMDSTFNWLSFILALLSLCALVFTIQDIKNKNYRIK</sequence>
<evidence type="ECO:0000313" key="3">
    <source>
        <dbReference type="EMBL" id="PGG88950.1"/>
    </source>
</evidence>
<feature type="transmembrane region" description="Helical" evidence="1">
    <location>
        <begin position="12"/>
        <end position="31"/>
    </location>
</feature>
<feature type="transmembrane region" description="Helical" evidence="1">
    <location>
        <begin position="37"/>
        <end position="55"/>
    </location>
</feature>